<dbReference type="UniPathway" id="UPA00034">
    <property type="reaction ID" value="UER00015"/>
</dbReference>
<evidence type="ECO:0000313" key="10">
    <source>
        <dbReference type="Proteomes" id="UP000323439"/>
    </source>
</evidence>
<dbReference type="GO" id="GO:0004072">
    <property type="term" value="F:aspartate kinase activity"/>
    <property type="evidence" value="ECO:0007669"/>
    <property type="project" value="UniProtKB-EC"/>
</dbReference>
<dbReference type="InterPro" id="IPR002912">
    <property type="entry name" value="ACT_dom"/>
</dbReference>
<dbReference type="EC" id="2.7.2.4" evidence="6"/>
<dbReference type="InterPro" id="IPR001048">
    <property type="entry name" value="Asp/Glu/Uridylate_kinase"/>
</dbReference>
<comment type="pathway">
    <text evidence="7">Amino-acid biosynthesis; L-threonine biosynthesis; L-threonine from L-aspartate: step 1/5.</text>
</comment>
<evidence type="ECO:0000313" key="9">
    <source>
        <dbReference type="EMBL" id="SDA42495.1"/>
    </source>
</evidence>
<dbReference type="GO" id="GO:0005524">
    <property type="term" value="F:ATP binding"/>
    <property type="evidence" value="ECO:0007669"/>
    <property type="project" value="UniProtKB-KW"/>
</dbReference>
<dbReference type="SUPFAM" id="SSF55021">
    <property type="entry name" value="ACT-like"/>
    <property type="match status" value="2"/>
</dbReference>
<dbReference type="GO" id="GO:0009090">
    <property type="term" value="P:homoserine biosynthetic process"/>
    <property type="evidence" value="ECO:0007669"/>
    <property type="project" value="TreeGrafter"/>
</dbReference>
<feature type="domain" description="ACT" evidence="8">
    <location>
        <begin position="343"/>
        <end position="401"/>
    </location>
</feature>
<dbReference type="Gene3D" id="3.30.2130.10">
    <property type="entry name" value="VC0802-like"/>
    <property type="match status" value="1"/>
</dbReference>
<keyword evidence="4 6" id="KW-0418">Kinase</keyword>
<gene>
    <name evidence="9" type="ORF">SAMN02910315_00451</name>
</gene>
<dbReference type="CDD" id="cd04234">
    <property type="entry name" value="AAK_AK"/>
    <property type="match status" value="1"/>
</dbReference>
<keyword evidence="5" id="KW-0067">ATP-binding</keyword>
<dbReference type="NCBIfam" id="NF005159">
    <property type="entry name" value="PRK06635.2-3"/>
    <property type="match status" value="1"/>
</dbReference>
<organism evidence="9 10">
    <name type="scientific">Methanobrevibacter millerae</name>
    <dbReference type="NCBI Taxonomy" id="230361"/>
    <lineage>
        <taxon>Archaea</taxon>
        <taxon>Methanobacteriati</taxon>
        <taxon>Methanobacteriota</taxon>
        <taxon>Methanomada group</taxon>
        <taxon>Methanobacteria</taxon>
        <taxon>Methanobacteriales</taxon>
        <taxon>Methanobacteriaceae</taxon>
        <taxon>Methanobrevibacter</taxon>
    </lineage>
</organism>
<keyword evidence="7" id="KW-0028">Amino-acid biosynthesis</keyword>
<sequence>MDLIVVKFGGMSLGDGLRIKNAAKSVVNEYMKGNQIAVVASAANKTVEELIEADLSDRQKAEIMAMGELTSARLFSSAIESLGVKSEFIDPYNELWPIMTDSNLLNAKIDLKTTNKKAGGIKELLNQGIVPVICGFLGKDPDGEITTLEMGGSDITTFLMGRYLKASEVIFVTDVDGVMSTDPEKIEDAELLSEISAEELVDLTALSVQVIHPRALAYKDPSISAKIINSKYNDLSVNGTRITGPSDDNSFKSVTLYENPVSLIAVVGAGIPEKSVRLAKVTSSLAENDINILGISAGHDSLTVFVEKAQSDKAYHILHNVVIENNSFSSLSLGDDASMIIIAGSNFAGETQGIISDITEELQKNGIRIIEISSSQTTIILYVDSENGKKAADLLSEVFEE</sequence>
<evidence type="ECO:0000256" key="5">
    <source>
        <dbReference type="ARBA" id="ARBA00022840"/>
    </source>
</evidence>
<dbReference type="InterPro" id="IPR045865">
    <property type="entry name" value="ACT-like_dom_sf"/>
</dbReference>
<dbReference type="EMBL" id="FMXB01000003">
    <property type="protein sequence ID" value="SDA42495.1"/>
    <property type="molecule type" value="Genomic_DNA"/>
</dbReference>
<dbReference type="GO" id="GO:0005829">
    <property type="term" value="C:cytosol"/>
    <property type="evidence" value="ECO:0007669"/>
    <property type="project" value="TreeGrafter"/>
</dbReference>
<dbReference type="InterPro" id="IPR027795">
    <property type="entry name" value="CASTOR_ACT_dom"/>
</dbReference>
<dbReference type="SUPFAM" id="SSF53633">
    <property type="entry name" value="Carbamate kinase-like"/>
    <property type="match status" value="1"/>
</dbReference>
<keyword evidence="10" id="KW-1185">Reference proteome</keyword>
<comment type="catalytic activity">
    <reaction evidence="6">
        <text>L-aspartate + ATP = 4-phospho-L-aspartate + ADP</text>
        <dbReference type="Rhea" id="RHEA:23776"/>
        <dbReference type="ChEBI" id="CHEBI:29991"/>
        <dbReference type="ChEBI" id="CHEBI:30616"/>
        <dbReference type="ChEBI" id="CHEBI:57535"/>
        <dbReference type="ChEBI" id="CHEBI:456216"/>
        <dbReference type="EC" id="2.7.2.4"/>
    </reaction>
</comment>
<evidence type="ECO:0000259" key="8">
    <source>
        <dbReference type="PROSITE" id="PS51671"/>
    </source>
</evidence>
<comment type="similarity">
    <text evidence="1 6">Belongs to the aspartokinase family.</text>
</comment>
<dbReference type="PROSITE" id="PS51671">
    <property type="entry name" value="ACT"/>
    <property type="match status" value="1"/>
</dbReference>
<protein>
    <recommendedName>
        <fullName evidence="6">Aspartokinase</fullName>
        <ecNumber evidence="6">2.7.2.4</ecNumber>
    </recommendedName>
</protein>
<dbReference type="OrthoDB" id="8904at2157"/>
<proteinExistence type="inferred from homology"/>
<dbReference type="CDD" id="cd04892">
    <property type="entry name" value="ACT_AK-like_2"/>
    <property type="match status" value="1"/>
</dbReference>
<comment type="pathway">
    <text evidence="7">Amino-acid biosynthesis; L-lysine biosynthesis via DAP pathway; (S)-tetrahydrodipicolinate from L-aspartate: step 1/4.</text>
</comment>
<dbReference type="UniPathway" id="UPA00051">
    <property type="reaction ID" value="UER00462"/>
</dbReference>
<keyword evidence="3" id="KW-0547">Nucleotide-binding</keyword>
<dbReference type="Gene3D" id="3.40.1160.10">
    <property type="entry name" value="Acetylglutamate kinase-like"/>
    <property type="match status" value="1"/>
</dbReference>
<reference evidence="9 10" key="1">
    <citation type="submission" date="2016-10" db="EMBL/GenBank/DDBJ databases">
        <authorList>
            <person name="Varghese N."/>
            <person name="Submissions S."/>
        </authorList>
    </citation>
    <scope>NUCLEOTIDE SEQUENCE [LARGE SCALE GENOMIC DNA]</scope>
    <source>
        <strain evidence="9 10">DSM 16643</strain>
    </source>
</reference>
<dbReference type="Proteomes" id="UP000323439">
    <property type="component" value="Unassembled WGS sequence"/>
</dbReference>
<evidence type="ECO:0000256" key="3">
    <source>
        <dbReference type="ARBA" id="ARBA00022741"/>
    </source>
</evidence>
<dbReference type="InterPro" id="IPR001341">
    <property type="entry name" value="Asp_kinase"/>
</dbReference>
<evidence type="ECO:0000256" key="1">
    <source>
        <dbReference type="ARBA" id="ARBA00010122"/>
    </source>
</evidence>
<dbReference type="InterPro" id="IPR036393">
    <property type="entry name" value="AceGlu_kinase-like_sf"/>
</dbReference>
<dbReference type="RefSeq" id="WP_149731092.1">
    <property type="nucleotide sequence ID" value="NZ_FMXB01000003.1"/>
</dbReference>
<evidence type="ECO:0000256" key="2">
    <source>
        <dbReference type="ARBA" id="ARBA00022679"/>
    </source>
</evidence>
<evidence type="ECO:0000256" key="4">
    <source>
        <dbReference type="ARBA" id="ARBA00022777"/>
    </source>
</evidence>
<evidence type="ECO:0000256" key="7">
    <source>
        <dbReference type="RuleBase" id="RU004249"/>
    </source>
</evidence>
<dbReference type="AlphaFoldDB" id="A0A1G5VBU0"/>
<dbReference type="PANTHER" id="PTHR21499">
    <property type="entry name" value="ASPARTATE KINASE"/>
    <property type="match status" value="1"/>
</dbReference>
<dbReference type="NCBIfam" id="TIGR00657">
    <property type="entry name" value="asp_kinases"/>
    <property type="match status" value="1"/>
</dbReference>
<dbReference type="Pfam" id="PF00696">
    <property type="entry name" value="AA_kinase"/>
    <property type="match status" value="1"/>
</dbReference>
<name>A0A1G5VBU0_9EURY</name>
<dbReference type="PANTHER" id="PTHR21499:SF70">
    <property type="entry name" value="ASPARTOKINASE"/>
    <property type="match status" value="1"/>
</dbReference>
<dbReference type="Pfam" id="PF13840">
    <property type="entry name" value="ACT_7"/>
    <property type="match status" value="2"/>
</dbReference>
<keyword evidence="2 6" id="KW-0808">Transferase</keyword>
<dbReference type="Gene3D" id="3.30.70.260">
    <property type="match status" value="1"/>
</dbReference>
<accession>A0A1G5VBU0</accession>
<dbReference type="GO" id="GO:0009089">
    <property type="term" value="P:lysine biosynthetic process via diaminopimelate"/>
    <property type="evidence" value="ECO:0007669"/>
    <property type="project" value="UniProtKB-UniPathway"/>
</dbReference>
<comment type="pathway">
    <text evidence="7">Amino-acid biosynthesis; L-methionine biosynthesis via de novo pathway; L-homoserine from L-aspartate: step 1/3.</text>
</comment>
<dbReference type="UniPathway" id="UPA00050">
    <property type="reaction ID" value="UER00461"/>
</dbReference>
<dbReference type="GO" id="GO:0009088">
    <property type="term" value="P:threonine biosynthetic process"/>
    <property type="evidence" value="ECO:0007669"/>
    <property type="project" value="UniProtKB-UniPathway"/>
</dbReference>
<evidence type="ECO:0000256" key="6">
    <source>
        <dbReference type="RuleBase" id="RU003448"/>
    </source>
</evidence>